<accession>A0ABQ3GYI9</accession>
<sequence>MTRFLFAMLASMAALPVLAAPSCEKDALGLSARIDNAGATARPVGAGDDRKITRASSDAGELIVETRDEGRTSVRYYSSGDTLRYVRSFGTVQQGKRVVAHTARLSWKADGSRCDGARYIRGKPARLDASTFAAFRTDWLQLRSIAVNAASKPAPSHSSAPAVAAPVRNALPVFTAPDAAKTMRSGLLTPE</sequence>
<evidence type="ECO:0000313" key="3">
    <source>
        <dbReference type="Proteomes" id="UP000604737"/>
    </source>
</evidence>
<keyword evidence="3" id="KW-1185">Reference proteome</keyword>
<comment type="caution">
    <text evidence="2">The sequence shown here is derived from an EMBL/GenBank/DDBJ whole genome shotgun (WGS) entry which is preliminary data.</text>
</comment>
<dbReference type="Proteomes" id="UP000604737">
    <property type="component" value="Unassembled WGS sequence"/>
</dbReference>
<protein>
    <recommendedName>
        <fullName evidence="4">Lipoprotein</fullName>
    </recommendedName>
</protein>
<gene>
    <name evidence="2" type="ORF">GCM10007350_15880</name>
</gene>
<proteinExistence type="predicted"/>
<dbReference type="EMBL" id="BMYO01000004">
    <property type="protein sequence ID" value="GHD61472.1"/>
    <property type="molecule type" value="Genomic_DNA"/>
</dbReference>
<keyword evidence="1" id="KW-0732">Signal</keyword>
<feature type="signal peptide" evidence="1">
    <location>
        <begin position="1"/>
        <end position="19"/>
    </location>
</feature>
<feature type="chain" id="PRO_5045204807" description="Lipoprotein" evidence="1">
    <location>
        <begin position="20"/>
        <end position="191"/>
    </location>
</feature>
<dbReference type="RefSeq" id="WP_189459767.1">
    <property type="nucleotide sequence ID" value="NZ_BMYO01000004.1"/>
</dbReference>
<evidence type="ECO:0008006" key="4">
    <source>
        <dbReference type="Google" id="ProtNLM"/>
    </source>
</evidence>
<name>A0ABQ3GYI9_9NEIS</name>
<evidence type="ECO:0000256" key="1">
    <source>
        <dbReference type="SAM" id="SignalP"/>
    </source>
</evidence>
<evidence type="ECO:0000313" key="2">
    <source>
        <dbReference type="EMBL" id="GHD61472.1"/>
    </source>
</evidence>
<reference evidence="3" key="1">
    <citation type="journal article" date="2019" name="Int. J. Syst. Evol. Microbiol.">
        <title>The Global Catalogue of Microorganisms (GCM) 10K type strain sequencing project: providing services to taxonomists for standard genome sequencing and annotation.</title>
        <authorList>
            <consortium name="The Broad Institute Genomics Platform"/>
            <consortium name="The Broad Institute Genome Sequencing Center for Infectious Disease"/>
            <person name="Wu L."/>
            <person name="Ma J."/>
        </authorList>
    </citation>
    <scope>NUCLEOTIDE SEQUENCE [LARGE SCALE GENOMIC DNA]</scope>
    <source>
        <strain evidence="3">KCTC 23701</strain>
    </source>
</reference>
<organism evidence="2 3">
    <name type="scientific">Jeongeupia chitinilytica</name>
    <dbReference type="NCBI Taxonomy" id="1041641"/>
    <lineage>
        <taxon>Bacteria</taxon>
        <taxon>Pseudomonadati</taxon>
        <taxon>Pseudomonadota</taxon>
        <taxon>Betaproteobacteria</taxon>
        <taxon>Neisseriales</taxon>
        <taxon>Chitinibacteraceae</taxon>
        <taxon>Jeongeupia</taxon>
    </lineage>
</organism>